<evidence type="ECO:0000313" key="3">
    <source>
        <dbReference type="Proteomes" id="UP001302072"/>
    </source>
</evidence>
<protein>
    <submittedName>
        <fullName evidence="2">Uncharacterized protein</fullName>
    </submittedName>
</protein>
<evidence type="ECO:0000313" key="2">
    <source>
        <dbReference type="EMBL" id="WNH54551.1"/>
    </source>
</evidence>
<dbReference type="Proteomes" id="UP001302072">
    <property type="component" value="Chromosome"/>
</dbReference>
<evidence type="ECO:0000256" key="1">
    <source>
        <dbReference type="SAM" id="MobiDB-lite"/>
    </source>
</evidence>
<proteinExistence type="predicted"/>
<accession>A0ABY9YUH8</accession>
<reference evidence="2 3" key="1">
    <citation type="submission" date="2022-12" db="EMBL/GenBank/DDBJ databases">
        <title>Two new species, Stenotrophomonas aracearum and Stenotrophomonas oahuensis, isolated from Anthurium (Araceae family) in Hawaii.</title>
        <authorList>
            <person name="Chunag S.C."/>
            <person name="Dobhal S."/>
            <person name="Alvarez A."/>
            <person name="Arif M."/>
        </authorList>
    </citation>
    <scope>NUCLEOTIDE SEQUENCE [LARGE SCALE GENOMIC DNA]</scope>
    <source>
        <strain evidence="2 3">A5586</strain>
    </source>
</reference>
<dbReference type="RefSeq" id="WP_311193642.1">
    <property type="nucleotide sequence ID" value="NZ_CP115541.1"/>
</dbReference>
<keyword evidence="3" id="KW-1185">Reference proteome</keyword>
<organism evidence="2 3">
    <name type="scientific">Stenotrophomonas oahuensis</name>
    <dbReference type="NCBI Taxonomy" id="3003271"/>
    <lineage>
        <taxon>Bacteria</taxon>
        <taxon>Pseudomonadati</taxon>
        <taxon>Pseudomonadota</taxon>
        <taxon>Gammaproteobacteria</taxon>
        <taxon>Lysobacterales</taxon>
        <taxon>Lysobacteraceae</taxon>
        <taxon>Stenotrophomonas</taxon>
    </lineage>
</organism>
<gene>
    <name evidence="2" type="ORF">PDM29_09830</name>
</gene>
<sequence>MSFILALLLSAPVPLIEHADGYYHDRIELDAEGKERVVRTTEELDANGVMRQVEQRIRHLHGNTYSFDYEDQSQATKDYYRALCAESRMAPARGGETTFTAISAWSCVRQGGRSDQPPGFLEARAPRGSGPQGQEFSAAGTLRYETTEPDVISGTVRVDTCSSHFLQYHPAAFKGEYKAWVTCTVRDRGEVATALDACIANHCVDDSSSMSIH</sequence>
<dbReference type="EMBL" id="CP115541">
    <property type="protein sequence ID" value="WNH54551.1"/>
    <property type="molecule type" value="Genomic_DNA"/>
</dbReference>
<feature type="region of interest" description="Disordered" evidence="1">
    <location>
        <begin position="113"/>
        <end position="141"/>
    </location>
</feature>
<name>A0ABY9YUH8_9GAMM</name>